<gene>
    <name evidence="1" type="ORF">OTI717_LOCUS42034</name>
</gene>
<accession>A0A820HUN2</accession>
<comment type="caution">
    <text evidence="1">The sequence shown here is derived from an EMBL/GenBank/DDBJ whole genome shotgun (WGS) entry which is preliminary data.</text>
</comment>
<evidence type="ECO:0000313" key="2">
    <source>
        <dbReference type="Proteomes" id="UP000663823"/>
    </source>
</evidence>
<dbReference type="EMBL" id="CAJOAX010046997">
    <property type="protein sequence ID" value="CAF4300632.1"/>
    <property type="molecule type" value="Genomic_DNA"/>
</dbReference>
<sequence>MAMDNITENIIDKVELAADVGVKVANIVGNAFETTIAVTDPSAGAEEN</sequence>
<dbReference type="AlphaFoldDB" id="A0A820HUN2"/>
<name>A0A820HUN2_9BILA</name>
<feature type="non-terminal residue" evidence="1">
    <location>
        <position position="48"/>
    </location>
</feature>
<protein>
    <submittedName>
        <fullName evidence="1">Uncharacterized protein</fullName>
    </submittedName>
</protein>
<dbReference type="Proteomes" id="UP000663823">
    <property type="component" value="Unassembled WGS sequence"/>
</dbReference>
<reference evidence="1" key="1">
    <citation type="submission" date="2021-02" db="EMBL/GenBank/DDBJ databases">
        <authorList>
            <person name="Nowell W R."/>
        </authorList>
    </citation>
    <scope>NUCLEOTIDE SEQUENCE</scope>
</reference>
<proteinExistence type="predicted"/>
<organism evidence="1 2">
    <name type="scientific">Rotaria sordida</name>
    <dbReference type="NCBI Taxonomy" id="392033"/>
    <lineage>
        <taxon>Eukaryota</taxon>
        <taxon>Metazoa</taxon>
        <taxon>Spiralia</taxon>
        <taxon>Gnathifera</taxon>
        <taxon>Rotifera</taxon>
        <taxon>Eurotatoria</taxon>
        <taxon>Bdelloidea</taxon>
        <taxon>Philodinida</taxon>
        <taxon>Philodinidae</taxon>
        <taxon>Rotaria</taxon>
    </lineage>
</organism>
<evidence type="ECO:0000313" key="1">
    <source>
        <dbReference type="EMBL" id="CAF4300632.1"/>
    </source>
</evidence>